<feature type="compositionally biased region" description="Polar residues" evidence="2">
    <location>
        <begin position="485"/>
        <end position="497"/>
    </location>
</feature>
<dbReference type="Gene3D" id="1.10.10.10">
    <property type="entry name" value="Winged helix-like DNA-binding domain superfamily/Winged helix DNA-binding domain"/>
    <property type="match status" value="1"/>
</dbReference>
<evidence type="ECO:0000256" key="1">
    <source>
        <dbReference type="ARBA" id="ARBA00023125"/>
    </source>
</evidence>
<feature type="compositionally biased region" description="Basic and acidic residues" evidence="2">
    <location>
        <begin position="300"/>
        <end position="313"/>
    </location>
</feature>
<feature type="compositionally biased region" description="Polar residues" evidence="2">
    <location>
        <begin position="702"/>
        <end position="720"/>
    </location>
</feature>
<accession>A0A0K2SVS8</accession>
<keyword evidence="1" id="KW-0238">DNA-binding</keyword>
<dbReference type="AlphaFoldDB" id="A0A0K2SVS8"/>
<dbReference type="InterPro" id="IPR039779">
    <property type="entry name" value="RFX-like"/>
</dbReference>
<feature type="region of interest" description="Disordered" evidence="2">
    <location>
        <begin position="445"/>
        <end position="474"/>
    </location>
</feature>
<feature type="region of interest" description="Disordered" evidence="2">
    <location>
        <begin position="300"/>
        <end position="329"/>
    </location>
</feature>
<dbReference type="OrthoDB" id="10069709at2759"/>
<feature type="region of interest" description="Disordered" evidence="2">
    <location>
        <begin position="521"/>
        <end position="586"/>
    </location>
</feature>
<dbReference type="InterPro" id="IPR003150">
    <property type="entry name" value="DNA-bd_RFX"/>
</dbReference>
<dbReference type="PROSITE" id="PS51526">
    <property type="entry name" value="RFX_DBD"/>
    <property type="match status" value="1"/>
</dbReference>
<dbReference type="GO" id="GO:0000978">
    <property type="term" value="F:RNA polymerase II cis-regulatory region sequence-specific DNA binding"/>
    <property type="evidence" value="ECO:0007669"/>
    <property type="project" value="TreeGrafter"/>
</dbReference>
<feature type="compositionally biased region" description="Polar residues" evidence="2">
    <location>
        <begin position="447"/>
        <end position="457"/>
    </location>
</feature>
<reference evidence="4" key="1">
    <citation type="submission" date="2014-05" db="EMBL/GenBank/DDBJ databases">
        <authorList>
            <person name="Chronopoulou M."/>
        </authorList>
    </citation>
    <scope>NUCLEOTIDE SEQUENCE</scope>
    <source>
        <tissue evidence="4">Whole organism</tissue>
    </source>
</reference>
<evidence type="ECO:0000313" key="4">
    <source>
        <dbReference type="EMBL" id="CDW17610.1"/>
    </source>
</evidence>
<feature type="region of interest" description="Disordered" evidence="2">
    <location>
        <begin position="408"/>
        <end position="431"/>
    </location>
</feature>
<feature type="compositionally biased region" description="Low complexity" evidence="2">
    <location>
        <begin position="553"/>
        <end position="567"/>
    </location>
</feature>
<dbReference type="EMBL" id="HACA01000249">
    <property type="protein sequence ID" value="CDW17610.1"/>
    <property type="molecule type" value="Transcribed_RNA"/>
</dbReference>
<protein>
    <submittedName>
        <fullName evidence="4">Putative LOC100876563 [Megachile rotundata]</fullName>
    </submittedName>
</protein>
<name>A0A0K2SVS8_LEPSM</name>
<organism evidence="4">
    <name type="scientific">Lepeophtheirus salmonis</name>
    <name type="common">Salmon louse</name>
    <name type="synonym">Caligus salmonis</name>
    <dbReference type="NCBI Taxonomy" id="72036"/>
    <lineage>
        <taxon>Eukaryota</taxon>
        <taxon>Metazoa</taxon>
        <taxon>Ecdysozoa</taxon>
        <taxon>Arthropoda</taxon>
        <taxon>Crustacea</taxon>
        <taxon>Multicrustacea</taxon>
        <taxon>Hexanauplia</taxon>
        <taxon>Copepoda</taxon>
        <taxon>Siphonostomatoida</taxon>
        <taxon>Caligidae</taxon>
        <taxon>Lepeophtheirus</taxon>
    </lineage>
</organism>
<feature type="compositionally biased region" description="Polar residues" evidence="2">
    <location>
        <begin position="574"/>
        <end position="586"/>
    </location>
</feature>
<feature type="region of interest" description="Disordered" evidence="2">
    <location>
        <begin position="479"/>
        <end position="498"/>
    </location>
</feature>
<dbReference type="PANTHER" id="PTHR12619">
    <property type="entry name" value="RFX TRANSCRIPTION FACTOR FAMILY"/>
    <property type="match status" value="1"/>
</dbReference>
<dbReference type="InterPro" id="IPR036390">
    <property type="entry name" value="WH_DNA-bd_sf"/>
</dbReference>
<evidence type="ECO:0000259" key="3">
    <source>
        <dbReference type="PROSITE" id="PS51526"/>
    </source>
</evidence>
<dbReference type="GO" id="GO:0000981">
    <property type="term" value="F:DNA-binding transcription factor activity, RNA polymerase II-specific"/>
    <property type="evidence" value="ECO:0007669"/>
    <property type="project" value="TreeGrafter"/>
</dbReference>
<dbReference type="Pfam" id="PF18326">
    <property type="entry name" value="RFX5_N"/>
    <property type="match status" value="1"/>
</dbReference>
<feature type="region of interest" description="Disordered" evidence="2">
    <location>
        <begin position="696"/>
        <end position="742"/>
    </location>
</feature>
<proteinExistence type="predicted"/>
<dbReference type="SUPFAM" id="SSF46785">
    <property type="entry name" value="Winged helix' DNA-binding domain"/>
    <property type="match status" value="1"/>
</dbReference>
<dbReference type="FunFam" id="1.10.10.10:FF:000422">
    <property type="entry name" value="DNA-binding protein RFX7"/>
    <property type="match status" value="1"/>
</dbReference>
<dbReference type="Pfam" id="PF02257">
    <property type="entry name" value="RFX_DNA_binding"/>
    <property type="match status" value="1"/>
</dbReference>
<dbReference type="PANTHER" id="PTHR12619:SF21">
    <property type="entry name" value="RFX-TYPE WINGED-HELIX DOMAIN-CONTAINING PROTEIN"/>
    <property type="match status" value="1"/>
</dbReference>
<dbReference type="InterPro" id="IPR036388">
    <property type="entry name" value="WH-like_DNA-bd_sf"/>
</dbReference>
<dbReference type="EMBL" id="HACA01000248">
    <property type="protein sequence ID" value="CDW17609.1"/>
    <property type="molecule type" value="Transcribed_RNA"/>
</dbReference>
<evidence type="ECO:0000256" key="2">
    <source>
        <dbReference type="SAM" id="MobiDB-lite"/>
    </source>
</evidence>
<sequence>MMMMSMENNEGMDSMIIEAKRDIKAMLSSDSKRKVETIIQEVEKLSKFDRLLFYLELPSNQSNAPTDPLRGPLNPLGSRSEIQLTITWIKTHLEEDQQVSLPKHEVYDEYIEYCTTNLLKPLSTADFGKVMKQVYPQVRPRRLGTRGNSRYCYAGLKKKTKLEEPATPDFNFRKQEQTVSDTEDSVLVSASYLIREWVEKLLGVKFEGLKELAYYLLDKMYVDNKSYAAYALLSGKKNLKCTSQNDIVDHGNSQTLHILNHVKEREIKRKSQDLERYEVNSSMLYEEPESRKVLKLRKEENHQNDENESDILHKSTQPPPQPGEIKLEEGGKAPILSVYEEVTVADVDMTIMKKDESMWTAPGTTTSSNNAQTTLVPILNNNNEEVWLPVSSSTSIVNSVPHETVKPLWDSSKNDPDEEIGTYFPDNSIENDDKLSQLRQLLEKNLKSPTVGNSSAFKPTRSIKEDENEMEGRNSVLQHHDWSNPLPQETSNNNSLNSRRKVSFNPMVIDDPVQSPAIAAVNSNNSRKRNYGFQPISPRQTGSSQPPSPPSAASPFISPRSTPVPSVRSRHSSGNNMSLSLLPTTPNNRFVYGSNGSDISRAATFGSTSECSTPFISPQATPVHFSRSRHNSAQGRLCRSRHSSGVGYYKYVNNFSPVALNNLNNPFSPQPGTPMNLMDDSYTSSSSVQYFDSNDVMRSRHSSGGSEQSIQSAPISPTSNLMLQGGGGPLGGLEPRVRQRHASAGTVPTYGGELGGLSALVHSQQPSQQILPVTGENIILDSRTPNLLGGKGEKMMNDPLGKKELPVSSSGQNNMPDDLEMTVRVLKDFDNDFSQFCTDENVA</sequence>
<feature type="domain" description="RFX-type winged-helix" evidence="3">
    <location>
        <begin position="85"/>
        <end position="160"/>
    </location>
</feature>
<dbReference type="Gene3D" id="6.10.140.1290">
    <property type="match status" value="1"/>
</dbReference>